<reference evidence="1 2" key="1">
    <citation type="journal article" date="2009" name="Stand. Genomic Sci.">
        <title>Complete genome sequence of Slackia heliotrinireducens type strain (RHS 1).</title>
        <authorList>
            <person name="Pukall R."/>
            <person name="Lapidus A."/>
            <person name="Nolan M."/>
            <person name="Copeland A."/>
            <person name="Glavina Del Rio T."/>
            <person name="Lucas S."/>
            <person name="Chen F."/>
            <person name="Tice H."/>
            <person name="Cheng J.F."/>
            <person name="Chertkov O."/>
            <person name="Bruce D."/>
            <person name="Goodwin L."/>
            <person name="Kuske C."/>
            <person name="Brettin T."/>
            <person name="Detter J.C."/>
            <person name="Han C."/>
            <person name="Pitluck S."/>
            <person name="Pati A."/>
            <person name="Mavrommatis K."/>
            <person name="Ivanova N."/>
            <person name="Ovchinnikova G."/>
            <person name="Chen A."/>
            <person name="Palaniappan K."/>
            <person name="Schneider S."/>
            <person name="Rohde M."/>
            <person name="Chain P."/>
            <person name="D'haeseleer P."/>
            <person name="Goker M."/>
            <person name="Bristow J."/>
            <person name="Eisen J.A."/>
            <person name="Markowitz V."/>
            <person name="Kyrpides N.C."/>
            <person name="Klenk H.P."/>
            <person name="Hugenholtz P."/>
        </authorList>
    </citation>
    <scope>NUCLEOTIDE SEQUENCE [LARGE SCALE GENOMIC DNA]</scope>
    <source>
        <strain evidence="2">ATCC 29202 / DSM 20476 / NCTC 11029 / RHS 1</strain>
    </source>
</reference>
<dbReference type="Proteomes" id="UP000002026">
    <property type="component" value="Chromosome"/>
</dbReference>
<dbReference type="SUPFAM" id="SSF89155">
    <property type="entry name" value="TorD-like"/>
    <property type="match status" value="1"/>
</dbReference>
<dbReference type="STRING" id="471855.Shel_07920"/>
<evidence type="ECO:0000313" key="1">
    <source>
        <dbReference type="EMBL" id="ACV21848.1"/>
    </source>
</evidence>
<gene>
    <name evidence="1" type="ordered locus">Shel_07920</name>
</gene>
<proteinExistence type="predicted"/>
<dbReference type="KEGG" id="shi:Shel_07920"/>
<sequence length="207" mass="24214">MPKTNLAAMFKLFSIALQPIRADWMDLLTEGKLRDDVRMIWTALELPQAPLDEFCATLDTFVGRDPEEVLHELRQERTRLFIGDKPLVKSSEGLWRRDREGRRAVRMINQYSIEVQEFMRECGVAKKAGTNDCIDYLETECDFCAFLADRPEYLIEMGKEPIDLLDQFMDEHVKKWGPGLCEDVVRETRNPYFRAAYGLMAEYLKEF</sequence>
<protein>
    <submittedName>
        <fullName evidence="1">Uncharacterized component of anaerobic dehydrogenase</fullName>
    </submittedName>
</protein>
<dbReference type="RefSeq" id="WP_012797952.1">
    <property type="nucleotide sequence ID" value="NC_013165.1"/>
</dbReference>
<dbReference type="InterPro" id="IPR020945">
    <property type="entry name" value="DMSO/NO3_reduct_chaperone"/>
</dbReference>
<keyword evidence="2" id="KW-1185">Reference proteome</keyword>
<organism evidence="1 2">
    <name type="scientific">Slackia heliotrinireducens (strain ATCC 29202 / DSM 20476 / NCTC 11029 / RHS 1)</name>
    <name type="common">Peptococcus heliotrinreducens</name>
    <dbReference type="NCBI Taxonomy" id="471855"/>
    <lineage>
        <taxon>Bacteria</taxon>
        <taxon>Bacillati</taxon>
        <taxon>Actinomycetota</taxon>
        <taxon>Coriobacteriia</taxon>
        <taxon>Eggerthellales</taxon>
        <taxon>Eggerthellaceae</taxon>
        <taxon>Slackia</taxon>
    </lineage>
</organism>
<dbReference type="InterPro" id="IPR036411">
    <property type="entry name" value="TorD-like_sf"/>
</dbReference>
<dbReference type="EMBL" id="CP001684">
    <property type="protein sequence ID" value="ACV21848.1"/>
    <property type="molecule type" value="Genomic_DNA"/>
</dbReference>
<name>C7N4L3_SLAHD</name>
<dbReference type="eggNOG" id="COG3381">
    <property type="taxonomic scope" value="Bacteria"/>
</dbReference>
<dbReference type="Pfam" id="PF02613">
    <property type="entry name" value="Nitrate_red_del"/>
    <property type="match status" value="1"/>
</dbReference>
<accession>C7N4L3</accession>
<dbReference type="AlphaFoldDB" id="C7N4L3"/>
<dbReference type="HOGENOM" id="CLU_1325612_0_0_11"/>
<dbReference type="Gene3D" id="1.10.3480.10">
    <property type="entry name" value="TorD-like"/>
    <property type="match status" value="1"/>
</dbReference>
<evidence type="ECO:0000313" key="2">
    <source>
        <dbReference type="Proteomes" id="UP000002026"/>
    </source>
</evidence>